<feature type="non-terminal residue" evidence="1">
    <location>
        <position position="1"/>
    </location>
</feature>
<protein>
    <submittedName>
        <fullName evidence="1">Uncharacterized protein</fullName>
    </submittedName>
</protein>
<reference evidence="1 2" key="1">
    <citation type="submission" date="2024-11" db="EMBL/GenBank/DDBJ databases">
        <title>Chromosome-level genome assembly of the freshwater bivalve Anodonta woodiana.</title>
        <authorList>
            <person name="Chen X."/>
        </authorList>
    </citation>
    <scope>NUCLEOTIDE SEQUENCE [LARGE SCALE GENOMIC DNA]</scope>
    <source>
        <strain evidence="1">MN2024</strain>
        <tissue evidence="1">Gills</tissue>
    </source>
</reference>
<dbReference type="InterPro" id="IPR015943">
    <property type="entry name" value="WD40/YVTN_repeat-like_dom_sf"/>
</dbReference>
<dbReference type="AlphaFoldDB" id="A0ABD3XNU6"/>
<sequence length="320" mass="35743">LIYNHCYNSCSDNMATGGKNETSSNLRKVGTLTLEPDDLHPNGIVGVGDKLVIADIKSNKVRVYRCHNGMLLSSTDELESGPIGVCRVSDTELCVAITNGIIEIMSVQDSGLISRGPTFHLRPSFKYCHDVASWNDNIVVSGEKDDTIYWCVVSLKHGRPDKLHKVCDGWLSSLTVNQDMVYIACNSKSDDKSGVYAFNLLNPSQPTYTYKHKELSLTQCITVNDMGHLFVCDWSSSIYHLTGKCQYVAIYKDDVPREPLAISWDRGVLYLISFESNVITMYKTPQQGVYLDVEESRRVSAPSSCEIHIKKEQTCFCSLL</sequence>
<name>A0ABD3XNU6_SINWO</name>
<gene>
    <name evidence="1" type="ORF">ACJMK2_000258</name>
</gene>
<organism evidence="1 2">
    <name type="scientific">Sinanodonta woodiana</name>
    <name type="common">Chinese pond mussel</name>
    <name type="synonym">Anodonta woodiana</name>
    <dbReference type="NCBI Taxonomy" id="1069815"/>
    <lineage>
        <taxon>Eukaryota</taxon>
        <taxon>Metazoa</taxon>
        <taxon>Spiralia</taxon>
        <taxon>Lophotrochozoa</taxon>
        <taxon>Mollusca</taxon>
        <taxon>Bivalvia</taxon>
        <taxon>Autobranchia</taxon>
        <taxon>Heteroconchia</taxon>
        <taxon>Palaeoheterodonta</taxon>
        <taxon>Unionida</taxon>
        <taxon>Unionoidea</taxon>
        <taxon>Unionidae</taxon>
        <taxon>Unioninae</taxon>
        <taxon>Sinanodonta</taxon>
    </lineage>
</organism>
<dbReference type="InterPro" id="IPR011044">
    <property type="entry name" value="Quino_amine_DH_bsu"/>
</dbReference>
<keyword evidence="2" id="KW-1185">Reference proteome</keyword>
<accession>A0ABD3XNU6</accession>
<proteinExistence type="predicted"/>
<evidence type="ECO:0000313" key="1">
    <source>
        <dbReference type="EMBL" id="KAL3887869.1"/>
    </source>
</evidence>
<comment type="caution">
    <text evidence="1">The sequence shown here is derived from an EMBL/GenBank/DDBJ whole genome shotgun (WGS) entry which is preliminary data.</text>
</comment>
<evidence type="ECO:0000313" key="2">
    <source>
        <dbReference type="Proteomes" id="UP001634394"/>
    </source>
</evidence>
<dbReference type="SUPFAM" id="SSF50969">
    <property type="entry name" value="YVTN repeat-like/Quinoprotein amine dehydrogenase"/>
    <property type="match status" value="1"/>
</dbReference>
<dbReference type="Gene3D" id="2.130.10.10">
    <property type="entry name" value="YVTN repeat-like/Quinoprotein amine dehydrogenase"/>
    <property type="match status" value="1"/>
</dbReference>
<dbReference type="Proteomes" id="UP001634394">
    <property type="component" value="Unassembled WGS sequence"/>
</dbReference>
<dbReference type="EMBL" id="JBJQND010000001">
    <property type="protein sequence ID" value="KAL3887869.1"/>
    <property type="molecule type" value="Genomic_DNA"/>
</dbReference>